<evidence type="ECO:0000313" key="2">
    <source>
        <dbReference type="Proteomes" id="UP000784294"/>
    </source>
</evidence>
<proteinExistence type="predicted"/>
<gene>
    <name evidence="1" type="ORF">PXEA_LOCUS13702</name>
</gene>
<protein>
    <submittedName>
        <fullName evidence="1">Uncharacterized protein</fullName>
    </submittedName>
</protein>
<dbReference type="EMBL" id="CAAALY010045561">
    <property type="protein sequence ID" value="VEL20262.1"/>
    <property type="molecule type" value="Genomic_DNA"/>
</dbReference>
<organism evidence="1 2">
    <name type="scientific">Protopolystoma xenopodis</name>
    <dbReference type="NCBI Taxonomy" id="117903"/>
    <lineage>
        <taxon>Eukaryota</taxon>
        <taxon>Metazoa</taxon>
        <taxon>Spiralia</taxon>
        <taxon>Lophotrochozoa</taxon>
        <taxon>Platyhelminthes</taxon>
        <taxon>Monogenea</taxon>
        <taxon>Polyopisthocotylea</taxon>
        <taxon>Polystomatidea</taxon>
        <taxon>Polystomatidae</taxon>
        <taxon>Protopolystoma</taxon>
    </lineage>
</organism>
<accession>A0A3S5ACB4</accession>
<reference evidence="1" key="1">
    <citation type="submission" date="2018-11" db="EMBL/GenBank/DDBJ databases">
        <authorList>
            <consortium name="Pathogen Informatics"/>
        </authorList>
    </citation>
    <scope>NUCLEOTIDE SEQUENCE</scope>
</reference>
<comment type="caution">
    <text evidence="1">The sequence shown here is derived from an EMBL/GenBank/DDBJ whole genome shotgun (WGS) entry which is preliminary data.</text>
</comment>
<dbReference type="AlphaFoldDB" id="A0A3S5ACB4"/>
<dbReference type="Proteomes" id="UP000784294">
    <property type="component" value="Unassembled WGS sequence"/>
</dbReference>
<sequence length="121" mass="13694">MASSFQLWHKWIVWPLFHRAGQKRFESVLTGLCRRRCLQAHNSCQPVVPDCVCECCVKADNHGTDFSDSSSPTAKAEEPKSALLQTLATFATALGRSRPARDNGMLMKLFRREVRIDNYHG</sequence>
<evidence type="ECO:0000313" key="1">
    <source>
        <dbReference type="EMBL" id="VEL20262.1"/>
    </source>
</evidence>
<keyword evidence="2" id="KW-1185">Reference proteome</keyword>
<name>A0A3S5ACB4_9PLAT</name>